<comment type="caution">
    <text evidence="2">The sequence shown here is derived from an EMBL/GenBank/DDBJ whole genome shotgun (WGS) entry which is preliminary data.</text>
</comment>
<dbReference type="EMBL" id="MHKO01000049">
    <property type="protein sequence ID" value="OGY91302.1"/>
    <property type="molecule type" value="Genomic_DNA"/>
</dbReference>
<gene>
    <name evidence="2" type="ORF">A3H70_03125</name>
</gene>
<evidence type="ECO:0000313" key="3">
    <source>
        <dbReference type="Proteomes" id="UP000178109"/>
    </source>
</evidence>
<keyword evidence="1" id="KW-0812">Transmembrane</keyword>
<reference evidence="2 3" key="1">
    <citation type="journal article" date="2016" name="Nat. Commun.">
        <title>Thousands of microbial genomes shed light on interconnected biogeochemical processes in an aquifer system.</title>
        <authorList>
            <person name="Anantharaman K."/>
            <person name="Brown C.T."/>
            <person name="Hug L.A."/>
            <person name="Sharon I."/>
            <person name="Castelle C.J."/>
            <person name="Probst A.J."/>
            <person name="Thomas B.C."/>
            <person name="Singh A."/>
            <person name="Wilkins M.J."/>
            <person name="Karaoz U."/>
            <person name="Brodie E.L."/>
            <person name="Williams K.H."/>
            <person name="Hubbard S.S."/>
            <person name="Banfield J.F."/>
        </authorList>
    </citation>
    <scope>NUCLEOTIDE SEQUENCE [LARGE SCALE GENOMIC DNA]</scope>
</reference>
<keyword evidence="1" id="KW-0472">Membrane</keyword>
<protein>
    <submittedName>
        <fullName evidence="2">Uncharacterized protein</fullName>
    </submittedName>
</protein>
<evidence type="ECO:0000313" key="2">
    <source>
        <dbReference type="EMBL" id="OGY91302.1"/>
    </source>
</evidence>
<accession>A0A1G2BQA6</accession>
<proteinExistence type="predicted"/>
<feature type="transmembrane region" description="Helical" evidence="1">
    <location>
        <begin position="20"/>
        <end position="39"/>
    </location>
</feature>
<organism evidence="2 3">
    <name type="scientific">Candidatus Komeilibacteria bacterium RIFCSPLOWO2_02_FULL_48_11</name>
    <dbReference type="NCBI Taxonomy" id="1798553"/>
    <lineage>
        <taxon>Bacteria</taxon>
        <taxon>Candidatus Komeiliibacteriota</taxon>
    </lineage>
</organism>
<name>A0A1G2BQA6_9BACT</name>
<dbReference type="STRING" id="1798553.A3H70_03125"/>
<evidence type="ECO:0000256" key="1">
    <source>
        <dbReference type="SAM" id="Phobius"/>
    </source>
</evidence>
<keyword evidence="1" id="KW-1133">Transmembrane helix</keyword>
<sequence>MNLRKQRPNAFTGSKQKIWLIVIVAVFMVLVIRGSFYIWQKSAKTALVQGPQQKYASPENPVNEFDQSPFSDKEILEAVYSDYRFPEGFFTEDLTYPRGGDLFHKISYLDEFINNERVFFCTDDVTIARQHVEEEITKFNRAKGYTARTIIKENQNEKMFEFIALSEVHDTVSFPYNDYYYNYRVQKCGYLSYLKSGYLYASPIIGAFAPRPVTRENVKELLEYLWYSVYGGYDNVKSKVLRSTSEDIVDSVKHTIFETEVNQDNATGEWCDLISINKLTYIVNKNSGVIELYKKTIEPIKGKCSLAL</sequence>
<dbReference type="AlphaFoldDB" id="A0A1G2BQA6"/>
<dbReference type="Proteomes" id="UP000178109">
    <property type="component" value="Unassembled WGS sequence"/>
</dbReference>